<dbReference type="OrthoDB" id="10254927at2759"/>
<dbReference type="SMART" id="SM00248">
    <property type="entry name" value="ANK"/>
    <property type="match status" value="2"/>
</dbReference>
<dbReference type="PROSITE" id="PS50297">
    <property type="entry name" value="ANK_REP_REGION"/>
    <property type="match status" value="2"/>
</dbReference>
<evidence type="ECO:0000256" key="1">
    <source>
        <dbReference type="ARBA" id="ARBA00018419"/>
    </source>
</evidence>
<dbReference type="PROSITE" id="PS50088">
    <property type="entry name" value="ANK_REPEAT"/>
    <property type="match status" value="2"/>
</dbReference>
<organism evidence="7 8">
    <name type="scientific">Psylliodes chrysocephalus</name>
    <dbReference type="NCBI Taxonomy" id="3402493"/>
    <lineage>
        <taxon>Eukaryota</taxon>
        <taxon>Metazoa</taxon>
        <taxon>Ecdysozoa</taxon>
        <taxon>Arthropoda</taxon>
        <taxon>Hexapoda</taxon>
        <taxon>Insecta</taxon>
        <taxon>Pterygota</taxon>
        <taxon>Neoptera</taxon>
        <taxon>Endopterygota</taxon>
        <taxon>Coleoptera</taxon>
        <taxon>Polyphaga</taxon>
        <taxon>Cucujiformia</taxon>
        <taxon>Chrysomeloidea</taxon>
        <taxon>Chrysomelidae</taxon>
        <taxon>Galerucinae</taxon>
        <taxon>Alticini</taxon>
        <taxon>Psylliodes</taxon>
    </lineage>
</organism>
<evidence type="ECO:0000313" key="7">
    <source>
        <dbReference type="EMBL" id="CAH1099912.1"/>
    </source>
</evidence>
<dbReference type="Pfam" id="PF00887">
    <property type="entry name" value="ACBP"/>
    <property type="match status" value="1"/>
</dbReference>
<dbReference type="InterPro" id="IPR000582">
    <property type="entry name" value="Acyl-CoA-binding_protein"/>
</dbReference>
<evidence type="ECO:0000313" key="8">
    <source>
        <dbReference type="Proteomes" id="UP001153636"/>
    </source>
</evidence>
<evidence type="ECO:0000256" key="5">
    <source>
        <dbReference type="PROSITE-ProRule" id="PRU00023"/>
    </source>
</evidence>
<evidence type="ECO:0000256" key="2">
    <source>
        <dbReference type="ARBA" id="ARBA00022737"/>
    </source>
</evidence>
<dbReference type="SUPFAM" id="SSF47027">
    <property type="entry name" value="Acyl-CoA binding protein"/>
    <property type="match status" value="1"/>
</dbReference>
<dbReference type="GO" id="GO:0000062">
    <property type="term" value="F:fatty-acyl-CoA binding"/>
    <property type="evidence" value="ECO:0007669"/>
    <property type="project" value="InterPro"/>
</dbReference>
<feature type="repeat" description="ANK" evidence="5">
    <location>
        <begin position="197"/>
        <end position="229"/>
    </location>
</feature>
<evidence type="ECO:0000259" key="6">
    <source>
        <dbReference type="PROSITE" id="PS51228"/>
    </source>
</evidence>
<proteinExistence type="predicted"/>
<dbReference type="InterPro" id="IPR036770">
    <property type="entry name" value="Ankyrin_rpt-contain_sf"/>
</dbReference>
<evidence type="ECO:0000256" key="3">
    <source>
        <dbReference type="ARBA" id="ARBA00023043"/>
    </source>
</evidence>
<keyword evidence="4" id="KW-0446">Lipid-binding</keyword>
<dbReference type="InterPro" id="IPR035984">
    <property type="entry name" value="Acyl-CoA-binding_sf"/>
</dbReference>
<dbReference type="Proteomes" id="UP001153636">
    <property type="component" value="Chromosome 1"/>
</dbReference>
<dbReference type="AlphaFoldDB" id="A0A9P0CAB6"/>
<gene>
    <name evidence="7" type="ORF">PSYICH_LOCUS843</name>
</gene>
<dbReference type="Pfam" id="PF12796">
    <property type="entry name" value="Ank_2"/>
    <property type="match status" value="1"/>
</dbReference>
<sequence>MADSVDNFSDLKELGIDINECNDSLSVSFTKAANRLQKILPNVDNQMLLTLYGYYKQGMEGSCNIPKPSWYDYKAKSKWESWNKLGDMSRKEAKQRYIDALKVVDPSFDSAPDDKPAEQWAKVSSMVDQDDATTALTIVDHIRDGRVNEIKKFVKLKSPNAVYDDLPLIHWAADSGNVVVLKELIELGANFDLLDSDGQTALHYSASCGHADCVKFLVQRGARKDIADSDGNIPSDVAADDNIKRLLK</sequence>
<feature type="repeat" description="ANK" evidence="5">
    <location>
        <begin position="164"/>
        <end position="196"/>
    </location>
</feature>
<protein>
    <recommendedName>
        <fullName evidence="1">Acyl-CoA-binding domain-containing protein 6</fullName>
    </recommendedName>
</protein>
<dbReference type="EMBL" id="OV651813">
    <property type="protein sequence ID" value="CAH1099912.1"/>
    <property type="molecule type" value="Genomic_DNA"/>
</dbReference>
<dbReference type="InterPro" id="IPR014352">
    <property type="entry name" value="FERM/acyl-CoA-bd_prot_sf"/>
</dbReference>
<dbReference type="Gene3D" id="1.20.80.10">
    <property type="match status" value="1"/>
</dbReference>
<keyword evidence="2" id="KW-0677">Repeat</keyword>
<feature type="domain" description="ACB" evidence="6">
    <location>
        <begin position="25"/>
        <end position="110"/>
    </location>
</feature>
<dbReference type="Gene3D" id="1.25.40.20">
    <property type="entry name" value="Ankyrin repeat-containing domain"/>
    <property type="match status" value="1"/>
</dbReference>
<reference evidence="7" key="1">
    <citation type="submission" date="2022-01" db="EMBL/GenBank/DDBJ databases">
        <authorList>
            <person name="King R."/>
        </authorList>
    </citation>
    <scope>NUCLEOTIDE SEQUENCE</scope>
</reference>
<dbReference type="PRINTS" id="PR00689">
    <property type="entry name" value="ACOABINDINGP"/>
</dbReference>
<keyword evidence="3 5" id="KW-0040">ANK repeat</keyword>
<accession>A0A9P0CAB6</accession>
<evidence type="ECO:0000256" key="4">
    <source>
        <dbReference type="ARBA" id="ARBA00023121"/>
    </source>
</evidence>
<dbReference type="InterPro" id="IPR002110">
    <property type="entry name" value="Ankyrin_rpt"/>
</dbReference>
<dbReference type="PANTHER" id="PTHR24119:SF0">
    <property type="entry name" value="ACYL-COA-BINDING DOMAIN-CONTAINING PROTEIN 6"/>
    <property type="match status" value="1"/>
</dbReference>
<dbReference type="PANTHER" id="PTHR24119">
    <property type="entry name" value="ACYL-COA-BINDING DOMAIN-CONTAINING PROTEIN 6"/>
    <property type="match status" value="1"/>
</dbReference>
<dbReference type="SUPFAM" id="SSF48403">
    <property type="entry name" value="Ankyrin repeat"/>
    <property type="match status" value="1"/>
</dbReference>
<keyword evidence="8" id="KW-1185">Reference proteome</keyword>
<dbReference type="PROSITE" id="PS51228">
    <property type="entry name" value="ACB_2"/>
    <property type="match status" value="1"/>
</dbReference>
<name>A0A9P0CAB6_9CUCU</name>